<keyword evidence="4" id="KW-0378">Hydrolase</keyword>
<comment type="caution">
    <text evidence="4">The sequence shown here is derived from an EMBL/GenBank/DDBJ whole genome shotgun (WGS) entry which is preliminary data.</text>
</comment>
<dbReference type="Pfam" id="PF22124">
    <property type="entry name" value="Glyco_hydro_95_cat"/>
    <property type="match status" value="1"/>
</dbReference>
<evidence type="ECO:0000259" key="2">
    <source>
        <dbReference type="Pfam" id="PF21307"/>
    </source>
</evidence>
<gene>
    <name evidence="4" type="ORF">BJ998_001712</name>
</gene>
<dbReference type="PROSITE" id="PS51318">
    <property type="entry name" value="TAT"/>
    <property type="match status" value="1"/>
</dbReference>
<dbReference type="GO" id="GO:0004560">
    <property type="term" value="F:alpha-L-fucosidase activity"/>
    <property type="evidence" value="ECO:0007669"/>
    <property type="project" value="UniProtKB-EC"/>
</dbReference>
<dbReference type="Proteomes" id="UP000585638">
    <property type="component" value="Unassembled WGS sequence"/>
</dbReference>
<dbReference type="InterPro" id="IPR006311">
    <property type="entry name" value="TAT_signal"/>
</dbReference>
<feature type="domain" description="Glycosyl hydrolase family 95 N-terminal" evidence="1">
    <location>
        <begin position="118"/>
        <end position="263"/>
    </location>
</feature>
<dbReference type="EC" id="3.2.1.51" evidence="4"/>
<sequence length="782" mass="85451">MTELAGRTRRDALRLGGALGVAAAMTGLRPFAAQADPVRPAAAEVVSDDDATALWYPAPAEEGRIIEQGLAVGNGRLGGLVGGDPGSDFVYLTDITLWTGDANDTLQDDGQFPYETTHFGTYSQLARVGVDVPAHALSAVKDYRRRLDLSNGVVTASYTYKGVHYRREVYVSHPDDVMVIRLTQSGGGSYTGSVTLAGTHGETTAGDARSISFAGTLGNGLRYASVVTANAKGGTVSVQGNKVVFNGCGEVLIIVCGGTNYATTPATAFKDASVDPHSVASAKALKAAGVAGNVLLDTHVADYQALYNRMTVDLGRSSSKQRSMDTWARLWERAAPHADADPELEAMYLQFGRYLVICGSRDSLPLNLQGLWVSNNNPDWMADYHTDINVQMNYWLPDRAGLSRCFDAFADYCVSQLSTWSATTQRSFNDPRNRFRNSSGKVAGWAVAFSTNPYGGSGWWWHPSGNAWLCNNLWQHYEFTQDKAYLAKIYPLLKGAVQFWEARLIERDGKHYDDHDWSPEHGPQDGIGNTYSQELAWDLFTHFQTASDVLGQDQDYARTITAMRDKLYLPVVSPKTGWLEEWMSPDNLGETTHRHLSPLIGFFPGDRIRVDTSPKEIIDGVRNLLTARGTHSFGWACAWRSACWAHLRDAEMAYRMLLTVMTPSVNFGNGSAPNLFDMYSFGDRAIFQIDANFGAPTAMLEMLVQSRPGEIDLLPALPAAWARSGRVTGIGVRGGFTLDLEWRNAKVTGLTLHSVGGTRTVVRSGSWQRTVTVAANSSTKVL</sequence>
<keyword evidence="5" id="KW-1185">Reference proteome</keyword>
<name>A0A7W9KDE7_9PSEU</name>
<feature type="domain" description="Glycosyl hydrolase family 95 N-terminal" evidence="1">
    <location>
        <begin position="54"/>
        <end position="105"/>
    </location>
</feature>
<dbReference type="InterPro" id="IPR016518">
    <property type="entry name" value="Alpha-L-fucosidase"/>
</dbReference>
<dbReference type="GO" id="GO:0005975">
    <property type="term" value="P:carbohydrate metabolic process"/>
    <property type="evidence" value="ECO:0007669"/>
    <property type="project" value="InterPro"/>
</dbReference>
<reference evidence="4 5" key="1">
    <citation type="submission" date="2020-08" db="EMBL/GenBank/DDBJ databases">
        <title>Sequencing the genomes of 1000 actinobacteria strains.</title>
        <authorList>
            <person name="Klenk H.-P."/>
        </authorList>
    </citation>
    <scope>NUCLEOTIDE SEQUENCE [LARGE SCALE GENOMIC DNA]</scope>
    <source>
        <strain evidence="4 5">DSM 43851</strain>
    </source>
</reference>
<dbReference type="EMBL" id="JACHIR010000001">
    <property type="protein sequence ID" value="MBB5890516.1"/>
    <property type="molecule type" value="Genomic_DNA"/>
</dbReference>
<dbReference type="SUPFAM" id="SSF48208">
    <property type="entry name" value="Six-hairpin glycosidases"/>
    <property type="match status" value="1"/>
</dbReference>
<evidence type="ECO:0000313" key="4">
    <source>
        <dbReference type="EMBL" id="MBB5890516.1"/>
    </source>
</evidence>
<dbReference type="Gene3D" id="1.50.10.10">
    <property type="match status" value="1"/>
</dbReference>
<evidence type="ECO:0000259" key="1">
    <source>
        <dbReference type="Pfam" id="PF14498"/>
    </source>
</evidence>
<dbReference type="InterPro" id="IPR008928">
    <property type="entry name" value="6-hairpin_glycosidase_sf"/>
</dbReference>
<feature type="domain" description="Glycosyl hydrolase family 95 catalytic" evidence="3">
    <location>
        <begin position="295"/>
        <end position="703"/>
    </location>
</feature>
<dbReference type="Gene3D" id="2.60.40.1180">
    <property type="entry name" value="Golgi alpha-mannosidase II"/>
    <property type="match status" value="1"/>
</dbReference>
<dbReference type="InterPro" id="IPR027414">
    <property type="entry name" value="GH95_N_dom"/>
</dbReference>
<dbReference type="PANTHER" id="PTHR31084:SF3">
    <property type="entry name" value="ALPHA-FUCOSIDASE A"/>
    <property type="match status" value="1"/>
</dbReference>
<dbReference type="AlphaFoldDB" id="A0A7W9KDE7"/>
<evidence type="ECO:0000313" key="5">
    <source>
        <dbReference type="Proteomes" id="UP000585638"/>
    </source>
</evidence>
<dbReference type="RefSeq" id="WP_184860024.1">
    <property type="nucleotide sequence ID" value="NZ_BAAAWY010000070.1"/>
</dbReference>
<evidence type="ECO:0000259" key="3">
    <source>
        <dbReference type="Pfam" id="PF22124"/>
    </source>
</evidence>
<protein>
    <submittedName>
        <fullName evidence="4">Alpha-L-fucosidase 2</fullName>
        <ecNumber evidence="4">3.2.1.51</ecNumber>
    </submittedName>
</protein>
<dbReference type="InterPro" id="IPR054363">
    <property type="entry name" value="GH95_cat"/>
</dbReference>
<accession>A0A7W9KDE7</accession>
<dbReference type="Pfam" id="PF14498">
    <property type="entry name" value="Glyco_hyd_65N_2"/>
    <property type="match status" value="2"/>
</dbReference>
<keyword evidence="4" id="KW-0326">Glycosidase</keyword>
<dbReference type="Gene3D" id="2.70.98.50">
    <property type="entry name" value="putative glycoside hydrolase family protein from bacillus halodurans"/>
    <property type="match status" value="1"/>
</dbReference>
<organism evidence="4 5">
    <name type="scientific">Kutzneria kofuensis</name>
    <dbReference type="NCBI Taxonomy" id="103725"/>
    <lineage>
        <taxon>Bacteria</taxon>
        <taxon>Bacillati</taxon>
        <taxon>Actinomycetota</taxon>
        <taxon>Actinomycetes</taxon>
        <taxon>Pseudonocardiales</taxon>
        <taxon>Pseudonocardiaceae</taxon>
        <taxon>Kutzneria</taxon>
    </lineage>
</organism>
<dbReference type="InterPro" id="IPR049053">
    <property type="entry name" value="AFCA-like_C"/>
</dbReference>
<dbReference type="Pfam" id="PF21307">
    <property type="entry name" value="Glyco_hydro_95_C"/>
    <property type="match status" value="1"/>
</dbReference>
<dbReference type="InterPro" id="IPR013780">
    <property type="entry name" value="Glyco_hydro_b"/>
</dbReference>
<feature type="domain" description="Alpha fucosidase A-like C-terminal" evidence="2">
    <location>
        <begin position="705"/>
        <end position="773"/>
    </location>
</feature>
<proteinExistence type="predicted"/>
<dbReference type="PANTHER" id="PTHR31084">
    <property type="entry name" value="ALPHA-L-FUCOSIDASE 2"/>
    <property type="match status" value="1"/>
</dbReference>
<dbReference type="InterPro" id="IPR012341">
    <property type="entry name" value="6hp_glycosidase-like_sf"/>
</dbReference>
<dbReference type="PIRSF" id="PIRSF007663">
    <property type="entry name" value="UCP007663"/>
    <property type="match status" value="1"/>
</dbReference>